<evidence type="ECO:0000256" key="7">
    <source>
        <dbReference type="ARBA" id="ARBA00023242"/>
    </source>
</evidence>
<reference evidence="9 10" key="1">
    <citation type="journal article" date="2021" name="bioRxiv">
        <title>The Gossypium anomalum genome as a resource for cotton improvement and evolutionary analysis of hybrid incompatibility.</title>
        <authorList>
            <person name="Grover C.E."/>
            <person name="Yuan D."/>
            <person name="Arick M.A."/>
            <person name="Miller E.R."/>
            <person name="Hu G."/>
            <person name="Peterson D.G."/>
            <person name="Wendel J.F."/>
            <person name="Udall J.A."/>
        </authorList>
    </citation>
    <scope>NUCLEOTIDE SEQUENCE [LARGE SCALE GENOMIC DNA]</scope>
    <source>
        <strain evidence="9">JFW-Udall</strain>
        <tissue evidence="9">Leaf</tissue>
    </source>
</reference>
<keyword evidence="7" id="KW-0539">Nucleus</keyword>
<dbReference type="EMBL" id="JAHUZN010000010">
    <property type="protein sequence ID" value="KAG8481060.1"/>
    <property type="molecule type" value="Genomic_DNA"/>
</dbReference>
<comment type="caution">
    <text evidence="9">The sequence shown here is derived from an EMBL/GenBank/DDBJ whole genome shotgun (WGS) entry which is preliminary data.</text>
</comment>
<dbReference type="PANTHER" id="PTHR33911">
    <property type="entry name" value="RRNA-PROCESSING PROTEIN EFG1"/>
    <property type="match status" value="1"/>
</dbReference>
<evidence type="ECO:0000313" key="9">
    <source>
        <dbReference type="EMBL" id="KAG8481060.1"/>
    </source>
</evidence>
<evidence type="ECO:0000256" key="1">
    <source>
        <dbReference type="ARBA" id="ARBA00004604"/>
    </source>
</evidence>
<evidence type="ECO:0000256" key="8">
    <source>
        <dbReference type="SAM" id="MobiDB-lite"/>
    </source>
</evidence>
<feature type="compositionally biased region" description="Low complexity" evidence="8">
    <location>
        <begin position="273"/>
        <end position="337"/>
    </location>
</feature>
<protein>
    <recommendedName>
        <fullName evidence="3">rRNA-processing protein EFG1</fullName>
    </recommendedName>
    <alternativeName>
        <fullName evidence="4">rRNA-processing protein efg1</fullName>
    </alternativeName>
</protein>
<dbReference type="GO" id="GO:0030688">
    <property type="term" value="C:preribosome, small subunit precursor"/>
    <property type="evidence" value="ECO:0007669"/>
    <property type="project" value="TreeGrafter"/>
</dbReference>
<evidence type="ECO:0000256" key="5">
    <source>
        <dbReference type="ARBA" id="ARBA00022552"/>
    </source>
</evidence>
<organism evidence="9 10">
    <name type="scientific">Gossypium anomalum</name>
    <dbReference type="NCBI Taxonomy" id="47600"/>
    <lineage>
        <taxon>Eukaryota</taxon>
        <taxon>Viridiplantae</taxon>
        <taxon>Streptophyta</taxon>
        <taxon>Embryophyta</taxon>
        <taxon>Tracheophyta</taxon>
        <taxon>Spermatophyta</taxon>
        <taxon>Magnoliopsida</taxon>
        <taxon>eudicotyledons</taxon>
        <taxon>Gunneridae</taxon>
        <taxon>Pentapetalae</taxon>
        <taxon>rosids</taxon>
        <taxon>malvids</taxon>
        <taxon>Malvales</taxon>
        <taxon>Malvaceae</taxon>
        <taxon>Malvoideae</taxon>
        <taxon>Gossypium</taxon>
    </lineage>
</organism>
<evidence type="ECO:0000256" key="3">
    <source>
        <dbReference type="ARBA" id="ARBA00018689"/>
    </source>
</evidence>
<name>A0A8J5YRE9_9ROSI</name>
<feature type="compositionally biased region" description="Basic residues" evidence="8">
    <location>
        <begin position="341"/>
        <end position="351"/>
    </location>
</feature>
<dbReference type="Pfam" id="PF10153">
    <property type="entry name" value="Efg1"/>
    <property type="match status" value="1"/>
</dbReference>
<keyword evidence="6" id="KW-0175">Coiled coil</keyword>
<dbReference type="Proteomes" id="UP000701853">
    <property type="component" value="Chromosome 10"/>
</dbReference>
<dbReference type="PANTHER" id="PTHR33911:SF1">
    <property type="entry name" value="RRNA-PROCESSING PROTEIN EFG1"/>
    <property type="match status" value="1"/>
</dbReference>
<gene>
    <name evidence="9" type="ORF">CXB51_025766</name>
</gene>
<comment type="similarity">
    <text evidence="2">Belongs to the EFG1 family.</text>
</comment>
<keyword evidence="5" id="KW-0698">rRNA processing</keyword>
<evidence type="ECO:0000313" key="10">
    <source>
        <dbReference type="Proteomes" id="UP000701853"/>
    </source>
</evidence>
<feature type="region of interest" description="Disordered" evidence="8">
    <location>
        <begin position="1"/>
        <end position="42"/>
    </location>
</feature>
<evidence type="ECO:0000256" key="6">
    <source>
        <dbReference type="ARBA" id="ARBA00023054"/>
    </source>
</evidence>
<evidence type="ECO:0000256" key="4">
    <source>
        <dbReference type="ARBA" id="ARBA00019827"/>
    </source>
</evidence>
<dbReference type="OrthoDB" id="47732at2759"/>
<keyword evidence="10" id="KW-1185">Reference proteome</keyword>
<evidence type="ECO:0000256" key="2">
    <source>
        <dbReference type="ARBA" id="ARBA00006916"/>
    </source>
</evidence>
<dbReference type="InterPro" id="IPR050786">
    <property type="entry name" value="EFG1_rRNA-proc"/>
</dbReference>
<dbReference type="AlphaFoldDB" id="A0A8J5YRE9"/>
<dbReference type="GO" id="GO:0000462">
    <property type="term" value="P:maturation of SSU-rRNA from tricistronic rRNA transcript (SSU-rRNA, 5.8S rRNA, LSU-rRNA)"/>
    <property type="evidence" value="ECO:0007669"/>
    <property type="project" value="TreeGrafter"/>
</dbReference>
<accession>A0A8J5YRE9</accession>
<comment type="subcellular location">
    <subcellularLocation>
        <location evidence="1">Nucleus</location>
        <location evidence="1">Nucleolus</location>
    </subcellularLocation>
</comment>
<dbReference type="GO" id="GO:0005730">
    <property type="term" value="C:nucleolus"/>
    <property type="evidence" value="ECO:0007669"/>
    <property type="project" value="UniProtKB-SubCell"/>
</dbReference>
<proteinExistence type="inferred from homology"/>
<feature type="compositionally biased region" description="Low complexity" evidence="8">
    <location>
        <begin position="240"/>
        <end position="252"/>
    </location>
</feature>
<dbReference type="InterPro" id="IPR019310">
    <property type="entry name" value="Efg1"/>
</dbReference>
<feature type="region of interest" description="Disordered" evidence="8">
    <location>
        <begin position="219"/>
        <end position="351"/>
    </location>
</feature>
<sequence>MAHGGYGKRRMAEGNRFGRRSKGPVVDKKPKPKAPSLKNQIRSIERMLRKDLPPEVREAQENKLEGLKKQQEIHNRLAVERKIFLRDRKIKFFGKTKELLLSFHFLFKLEEKDRKEDSAFGEAAKNFIIRQAQDVDIADQLSKLKEDLEYVRFFPKTEKYVSLFTGGDDSDIVDRRNRLRKQIKANLIAAAASGKDMEETGSEDDGLLDLSDDDFFLTGTSSDEADADDEWTDKSTREQASSASGKAASGMSSDERNQRQVSARALMPPPRPSSNSFSNSVHAKSRFGSSSSRNSSMRRAEISASSNASNSRSGSSFKAGGSSNSKTGNSSNLSSNSDARKPRRKRRPKKRKQQLLWWEIDSCHFACPVFHLLEVLHDENSALVLSMRKQLVLYADLY</sequence>